<evidence type="ECO:0000256" key="1">
    <source>
        <dbReference type="SAM" id="Phobius"/>
    </source>
</evidence>
<feature type="transmembrane region" description="Helical" evidence="1">
    <location>
        <begin position="89"/>
        <end position="115"/>
    </location>
</feature>
<feature type="transmembrane region" description="Helical" evidence="1">
    <location>
        <begin position="57"/>
        <end position="77"/>
    </location>
</feature>
<name>A0A1M5V749_9BRAD</name>
<dbReference type="Proteomes" id="UP000189796">
    <property type="component" value="Chromosome I"/>
</dbReference>
<organism evidence="2 3">
    <name type="scientific">Bradyrhizobium erythrophlei</name>
    <dbReference type="NCBI Taxonomy" id="1437360"/>
    <lineage>
        <taxon>Bacteria</taxon>
        <taxon>Pseudomonadati</taxon>
        <taxon>Pseudomonadota</taxon>
        <taxon>Alphaproteobacteria</taxon>
        <taxon>Hyphomicrobiales</taxon>
        <taxon>Nitrobacteraceae</taxon>
        <taxon>Bradyrhizobium</taxon>
    </lineage>
</organism>
<feature type="transmembrane region" description="Helical" evidence="1">
    <location>
        <begin position="217"/>
        <end position="242"/>
    </location>
</feature>
<keyword evidence="1" id="KW-0472">Membrane</keyword>
<evidence type="ECO:0000313" key="3">
    <source>
        <dbReference type="Proteomes" id="UP000189796"/>
    </source>
</evidence>
<evidence type="ECO:0000313" key="2">
    <source>
        <dbReference type="EMBL" id="SHH70968.1"/>
    </source>
</evidence>
<sequence length="256" mass="27110">MLLDPRTTLHKDIREQGGGRFSHWGDTIIFSTPDGTDPRTNGRVHSIRASTEVKPQLQLLLAAILTLADIAFLVLFRKYVLFLLRTRRALLLAGLAVSLVLLAALSAFGLFGAIVVAKNGPPKDGALALQTLQHALLGCLTSIGIWASGAGITRLILRDPRSSPAQVLIPAFPAGVVLLAMLLVVALVVPWGRSVALALWLACLIPLRGWRPPGRQVAAALTAALGIVPFAIAFGIWLGLLWHGPTDTLAGSPSGD</sequence>
<dbReference type="AlphaFoldDB" id="A0A1M5V749"/>
<feature type="transmembrane region" description="Helical" evidence="1">
    <location>
        <begin position="135"/>
        <end position="157"/>
    </location>
</feature>
<accession>A0A1M5V749</accession>
<protein>
    <recommendedName>
        <fullName evidence="4">Yip1 domain-containing protein</fullName>
    </recommendedName>
</protein>
<feature type="transmembrane region" description="Helical" evidence="1">
    <location>
        <begin position="169"/>
        <end position="188"/>
    </location>
</feature>
<gene>
    <name evidence="2" type="ORF">SAMN05443248_5802</name>
</gene>
<proteinExistence type="predicted"/>
<keyword evidence="1" id="KW-1133">Transmembrane helix</keyword>
<reference evidence="2 3" key="1">
    <citation type="submission" date="2016-11" db="EMBL/GenBank/DDBJ databases">
        <authorList>
            <person name="Jaros S."/>
            <person name="Januszkiewicz K."/>
            <person name="Wedrychowicz H."/>
        </authorList>
    </citation>
    <scope>NUCLEOTIDE SEQUENCE [LARGE SCALE GENOMIC DNA]</scope>
    <source>
        <strain evidence="2 3">GAS138</strain>
    </source>
</reference>
<feature type="transmembrane region" description="Helical" evidence="1">
    <location>
        <begin position="194"/>
        <end position="210"/>
    </location>
</feature>
<keyword evidence="1" id="KW-0812">Transmembrane</keyword>
<dbReference type="EMBL" id="LT670817">
    <property type="protein sequence ID" value="SHH70968.1"/>
    <property type="molecule type" value="Genomic_DNA"/>
</dbReference>
<evidence type="ECO:0008006" key="4">
    <source>
        <dbReference type="Google" id="ProtNLM"/>
    </source>
</evidence>